<keyword evidence="8" id="KW-0067">ATP-binding</keyword>
<evidence type="ECO:0000256" key="4">
    <source>
        <dbReference type="ARBA" id="ARBA00022553"/>
    </source>
</evidence>
<accession>A0ABT2G091</accession>
<dbReference type="SUPFAM" id="SSF55874">
    <property type="entry name" value="ATPase domain of HSP90 chaperone/DNA topoisomerase II/histidine kinase"/>
    <property type="match status" value="1"/>
</dbReference>
<keyword evidence="4" id="KW-0597">Phosphoprotein</keyword>
<comment type="catalytic activity">
    <reaction evidence="1">
        <text>ATP + protein L-histidine = ADP + protein N-phospho-L-histidine.</text>
        <dbReference type="EC" id="2.7.13.3"/>
    </reaction>
</comment>
<evidence type="ECO:0000313" key="13">
    <source>
        <dbReference type="Proteomes" id="UP001205965"/>
    </source>
</evidence>
<dbReference type="InterPro" id="IPR036097">
    <property type="entry name" value="HisK_dim/P_sf"/>
</dbReference>
<dbReference type="CDD" id="cd00082">
    <property type="entry name" value="HisKA"/>
    <property type="match status" value="1"/>
</dbReference>
<keyword evidence="6" id="KW-0547">Nucleotide-binding</keyword>
<dbReference type="Gene3D" id="3.30.565.10">
    <property type="entry name" value="Histidine kinase-like ATPase, C-terminal domain"/>
    <property type="match status" value="1"/>
</dbReference>
<dbReference type="CDD" id="cd00130">
    <property type="entry name" value="PAS"/>
    <property type="match status" value="1"/>
</dbReference>
<evidence type="ECO:0000256" key="8">
    <source>
        <dbReference type="ARBA" id="ARBA00022840"/>
    </source>
</evidence>
<reference evidence="12 13" key="1">
    <citation type="submission" date="2022-08" db="EMBL/GenBank/DDBJ databases">
        <title>YIM 101645 draft genome.</title>
        <authorList>
            <person name="Chen X."/>
        </authorList>
    </citation>
    <scope>NUCLEOTIDE SEQUENCE [LARGE SCALE GENOMIC DNA]</scope>
    <source>
        <strain evidence="12 13">YIM 101645</strain>
    </source>
</reference>
<comment type="subcellular location">
    <subcellularLocation>
        <location evidence="2">Cell membrane</location>
    </subcellularLocation>
</comment>
<sequence>MTLCEENFRTLAENSAHGWLIHEAQSKRILWANKKACEAFKYTIEELQALKAHHMSSQDSNYRREMGIAWLQTAVVSGHNRRIWKYQDKNGVDFLTEAFATLVDLKGTGPVLLVEFRILRDSDAMPTPPKWMEDTLDKIMTHTSSGIMLLNKENRVEDASPLAANLFGYSVPDILNKHVAELAVPDVDLEAERVKAELMKPEGTVDIRFKVSNKFGVLRWLAGTLDNIVDEGSLLRVLTVRDISGKVEWEKRNAYQEVNLQYLSRYNAMGDMAMILAHDLGQPLAAATNYLGGVSKRLAETTSEGRGITYGIEQAKKQLQRASDIVNSVKRYVRRIESTTSVFDLREAVEESLYFARLRAEEKGVVIVSDFHPDKLMVKGESVLIGQVIINICMNALDEIALPSTEEKTMVLKTERDEKKASILVSDQGRGMKEMPADLLAAGAFSSKEDGSGIGLIISEHIAQRHGGHITYEPNYPQGTTVRITLPLVD</sequence>
<feature type="domain" description="PAS" evidence="11">
    <location>
        <begin position="132"/>
        <end position="186"/>
    </location>
</feature>
<evidence type="ECO:0000256" key="2">
    <source>
        <dbReference type="ARBA" id="ARBA00004236"/>
    </source>
</evidence>
<dbReference type="PROSITE" id="PS50109">
    <property type="entry name" value="HIS_KIN"/>
    <property type="match status" value="1"/>
</dbReference>
<evidence type="ECO:0000256" key="1">
    <source>
        <dbReference type="ARBA" id="ARBA00000085"/>
    </source>
</evidence>
<organism evidence="12 13">
    <name type="scientific">Corynebacterium lemuris</name>
    <dbReference type="NCBI Taxonomy" id="1859292"/>
    <lineage>
        <taxon>Bacteria</taxon>
        <taxon>Bacillati</taxon>
        <taxon>Actinomycetota</taxon>
        <taxon>Actinomycetes</taxon>
        <taxon>Mycobacteriales</taxon>
        <taxon>Corynebacteriaceae</taxon>
        <taxon>Corynebacterium</taxon>
    </lineage>
</organism>
<dbReference type="Pfam" id="PF13188">
    <property type="entry name" value="PAS_8"/>
    <property type="match status" value="1"/>
</dbReference>
<gene>
    <name evidence="12" type="ORF">NYP18_14745</name>
</gene>
<dbReference type="InterPro" id="IPR000014">
    <property type="entry name" value="PAS"/>
</dbReference>
<evidence type="ECO:0000256" key="6">
    <source>
        <dbReference type="ARBA" id="ARBA00022741"/>
    </source>
</evidence>
<dbReference type="InterPro" id="IPR036890">
    <property type="entry name" value="HATPase_C_sf"/>
</dbReference>
<evidence type="ECO:0000259" key="10">
    <source>
        <dbReference type="PROSITE" id="PS50109"/>
    </source>
</evidence>
<dbReference type="PANTHER" id="PTHR43065">
    <property type="entry name" value="SENSOR HISTIDINE KINASE"/>
    <property type="match status" value="1"/>
</dbReference>
<dbReference type="Proteomes" id="UP001205965">
    <property type="component" value="Unassembled WGS sequence"/>
</dbReference>
<dbReference type="EMBL" id="JANWTC010000023">
    <property type="protein sequence ID" value="MCS5480901.1"/>
    <property type="molecule type" value="Genomic_DNA"/>
</dbReference>
<evidence type="ECO:0000256" key="3">
    <source>
        <dbReference type="ARBA" id="ARBA00012438"/>
    </source>
</evidence>
<dbReference type="NCBIfam" id="TIGR00229">
    <property type="entry name" value="sensory_box"/>
    <property type="match status" value="1"/>
</dbReference>
<dbReference type="EC" id="2.7.13.3" evidence="3"/>
<dbReference type="PROSITE" id="PS50112">
    <property type="entry name" value="PAS"/>
    <property type="match status" value="1"/>
</dbReference>
<keyword evidence="5" id="KW-0808">Transferase</keyword>
<dbReference type="SUPFAM" id="SSF47384">
    <property type="entry name" value="Homodimeric domain of signal transducing histidine kinase"/>
    <property type="match status" value="1"/>
</dbReference>
<dbReference type="GO" id="GO:0016301">
    <property type="term" value="F:kinase activity"/>
    <property type="evidence" value="ECO:0007669"/>
    <property type="project" value="UniProtKB-KW"/>
</dbReference>
<dbReference type="InterPro" id="IPR004358">
    <property type="entry name" value="Sig_transdc_His_kin-like_C"/>
</dbReference>
<evidence type="ECO:0000256" key="5">
    <source>
        <dbReference type="ARBA" id="ARBA00022679"/>
    </source>
</evidence>
<proteinExistence type="predicted"/>
<dbReference type="Gene3D" id="1.10.287.130">
    <property type="match status" value="1"/>
</dbReference>
<dbReference type="InterPro" id="IPR035965">
    <property type="entry name" value="PAS-like_dom_sf"/>
</dbReference>
<keyword evidence="13" id="KW-1185">Reference proteome</keyword>
<evidence type="ECO:0000313" key="12">
    <source>
        <dbReference type="EMBL" id="MCS5480901.1"/>
    </source>
</evidence>
<keyword evidence="9" id="KW-0902">Two-component regulatory system</keyword>
<feature type="domain" description="Histidine kinase" evidence="10">
    <location>
        <begin position="275"/>
        <end position="490"/>
    </location>
</feature>
<dbReference type="InterPro" id="IPR005467">
    <property type="entry name" value="His_kinase_dom"/>
</dbReference>
<evidence type="ECO:0000256" key="7">
    <source>
        <dbReference type="ARBA" id="ARBA00022777"/>
    </source>
</evidence>
<dbReference type="Pfam" id="PF00989">
    <property type="entry name" value="PAS"/>
    <property type="match status" value="1"/>
</dbReference>
<dbReference type="SUPFAM" id="SSF55785">
    <property type="entry name" value="PYP-like sensor domain (PAS domain)"/>
    <property type="match status" value="2"/>
</dbReference>
<dbReference type="PRINTS" id="PR00344">
    <property type="entry name" value="BCTRLSENSOR"/>
</dbReference>
<dbReference type="Pfam" id="PF02518">
    <property type="entry name" value="HATPase_c"/>
    <property type="match status" value="1"/>
</dbReference>
<comment type="caution">
    <text evidence="12">The sequence shown here is derived from an EMBL/GenBank/DDBJ whole genome shotgun (WGS) entry which is preliminary data.</text>
</comment>
<evidence type="ECO:0000259" key="11">
    <source>
        <dbReference type="PROSITE" id="PS50112"/>
    </source>
</evidence>
<dbReference type="RefSeq" id="WP_259428960.1">
    <property type="nucleotide sequence ID" value="NZ_JANWTC010000023.1"/>
</dbReference>
<evidence type="ECO:0000256" key="9">
    <source>
        <dbReference type="ARBA" id="ARBA00023012"/>
    </source>
</evidence>
<name>A0ABT2G091_9CORY</name>
<dbReference type="SMART" id="SM00091">
    <property type="entry name" value="PAS"/>
    <property type="match status" value="2"/>
</dbReference>
<dbReference type="InterPro" id="IPR013767">
    <property type="entry name" value="PAS_fold"/>
</dbReference>
<protein>
    <recommendedName>
        <fullName evidence="3">histidine kinase</fullName>
        <ecNumber evidence="3">2.7.13.3</ecNumber>
    </recommendedName>
</protein>
<dbReference type="Gene3D" id="3.30.450.20">
    <property type="entry name" value="PAS domain"/>
    <property type="match status" value="2"/>
</dbReference>
<dbReference type="SMART" id="SM00387">
    <property type="entry name" value="HATPase_c"/>
    <property type="match status" value="1"/>
</dbReference>
<dbReference type="InterPro" id="IPR003661">
    <property type="entry name" value="HisK_dim/P_dom"/>
</dbReference>
<keyword evidence="7 12" id="KW-0418">Kinase</keyword>
<dbReference type="PANTHER" id="PTHR43065:SF10">
    <property type="entry name" value="PEROXIDE STRESS-ACTIVATED HISTIDINE KINASE MAK3"/>
    <property type="match status" value="1"/>
</dbReference>
<dbReference type="InterPro" id="IPR003594">
    <property type="entry name" value="HATPase_dom"/>
</dbReference>